<dbReference type="EMBL" id="LUXO01000036">
    <property type="protein sequence ID" value="KZV00761.1"/>
    <property type="molecule type" value="Genomic_DNA"/>
</dbReference>
<dbReference type="PATRIC" id="fig|1590.142.peg.1015"/>
<dbReference type="GO" id="GO:0006412">
    <property type="term" value="P:translation"/>
    <property type="evidence" value="ECO:0007669"/>
    <property type="project" value="InterPro"/>
</dbReference>
<dbReference type="Pfam" id="PF00471">
    <property type="entry name" value="Ribosomal_L33"/>
    <property type="match status" value="1"/>
</dbReference>
<dbReference type="NCBIfam" id="TIGR01023">
    <property type="entry name" value="rpmG_bact"/>
    <property type="match status" value="1"/>
</dbReference>
<comment type="caution">
    <text evidence="5">The sequence shown here is derived from an EMBL/GenBank/DDBJ whole genome shotgun (WGS) entry which is preliminary data.</text>
</comment>
<keyword evidence="3" id="KW-0687">Ribonucleoprotein</keyword>
<accession>A0A162HJD4</accession>
<dbReference type="GO" id="GO:0005840">
    <property type="term" value="C:ribosome"/>
    <property type="evidence" value="ECO:0007669"/>
    <property type="project" value="UniProtKB-KW"/>
</dbReference>
<evidence type="ECO:0000256" key="4">
    <source>
        <dbReference type="ARBA" id="ARBA00035176"/>
    </source>
</evidence>
<dbReference type="Proteomes" id="UP000076872">
    <property type="component" value="Unassembled WGS sequence"/>
</dbReference>
<dbReference type="GO" id="GO:0005737">
    <property type="term" value="C:cytoplasm"/>
    <property type="evidence" value="ECO:0007669"/>
    <property type="project" value="UniProtKB-ARBA"/>
</dbReference>
<comment type="similarity">
    <text evidence="1">Belongs to the bacterial ribosomal protein bL33 family.</text>
</comment>
<dbReference type="GO" id="GO:1990904">
    <property type="term" value="C:ribonucleoprotein complex"/>
    <property type="evidence" value="ECO:0007669"/>
    <property type="project" value="UniProtKB-KW"/>
</dbReference>
<sequence length="49" mass="5866">MRKTIILANADTKEKLYLTSKNPKNTPHKIKLKKYSPKLKHRVWFTEIN</sequence>
<proteinExistence type="inferred from homology"/>
<dbReference type="Gene3D" id="2.20.28.120">
    <property type="entry name" value="Ribosomal protein L33"/>
    <property type="match status" value="1"/>
</dbReference>
<dbReference type="InterPro" id="IPR011332">
    <property type="entry name" value="Ribosomal_zn-bd"/>
</dbReference>
<evidence type="ECO:0000313" key="6">
    <source>
        <dbReference type="EMBL" id="KZV00761.1"/>
    </source>
</evidence>
<dbReference type="EMBL" id="LUXM01000016">
    <property type="protein sequence ID" value="KZU97713.1"/>
    <property type="molecule type" value="Genomic_DNA"/>
</dbReference>
<dbReference type="AlphaFoldDB" id="A0A162HJD4"/>
<dbReference type="RefSeq" id="WP_024624167.1">
    <property type="nucleotide sequence ID" value="NZ_BLJR01000024.1"/>
</dbReference>
<name>A0A162HJD4_LACPN</name>
<evidence type="ECO:0000313" key="7">
    <source>
        <dbReference type="Proteomes" id="UP000076872"/>
    </source>
</evidence>
<reference evidence="7 8" key="1">
    <citation type="submission" date="2016-03" db="EMBL/GenBank/DDBJ databases">
        <title>Comparative genomics of 54 Lactobacillus plantarum strains reveals genomic uncoupling from niche constraints.</title>
        <authorList>
            <person name="Martino M.E."/>
        </authorList>
    </citation>
    <scope>NUCLEOTIDE SEQUENCE [LARGE SCALE GENOMIC DNA]</scope>
    <source>
        <strain evidence="5 8">19.1</strain>
        <strain evidence="6 7">NAB2</strain>
    </source>
</reference>
<gene>
    <name evidence="5" type="ORF">Lp19_0555</name>
    <name evidence="6" type="ORF">NAB2_3118</name>
</gene>
<evidence type="ECO:0000256" key="2">
    <source>
        <dbReference type="ARBA" id="ARBA00022980"/>
    </source>
</evidence>
<evidence type="ECO:0000256" key="1">
    <source>
        <dbReference type="ARBA" id="ARBA00007596"/>
    </source>
</evidence>
<dbReference type="GO" id="GO:0003735">
    <property type="term" value="F:structural constituent of ribosome"/>
    <property type="evidence" value="ECO:0007669"/>
    <property type="project" value="InterPro"/>
</dbReference>
<evidence type="ECO:0000313" key="8">
    <source>
        <dbReference type="Proteomes" id="UP000076882"/>
    </source>
</evidence>
<organism evidence="5 8">
    <name type="scientific">Lactiplantibacillus plantarum</name>
    <name type="common">Lactobacillus plantarum</name>
    <dbReference type="NCBI Taxonomy" id="1590"/>
    <lineage>
        <taxon>Bacteria</taxon>
        <taxon>Bacillati</taxon>
        <taxon>Bacillota</taxon>
        <taxon>Bacilli</taxon>
        <taxon>Lactobacillales</taxon>
        <taxon>Lactobacillaceae</taxon>
        <taxon>Lactiplantibacillus</taxon>
    </lineage>
</organism>
<evidence type="ECO:0000256" key="3">
    <source>
        <dbReference type="ARBA" id="ARBA00023274"/>
    </source>
</evidence>
<protein>
    <recommendedName>
        <fullName evidence="4">Large ribosomal subunit protein bL33</fullName>
    </recommendedName>
</protein>
<dbReference type="SUPFAM" id="SSF57829">
    <property type="entry name" value="Zn-binding ribosomal proteins"/>
    <property type="match status" value="1"/>
</dbReference>
<evidence type="ECO:0000313" key="5">
    <source>
        <dbReference type="EMBL" id="KZU97713.1"/>
    </source>
</evidence>
<dbReference type="InterPro" id="IPR001705">
    <property type="entry name" value="Ribosomal_bL33"/>
</dbReference>
<dbReference type="NCBIfam" id="NF001860">
    <property type="entry name" value="PRK00595.1"/>
    <property type="match status" value="1"/>
</dbReference>
<dbReference type="InterPro" id="IPR038584">
    <property type="entry name" value="Ribosomal_bL33_sf"/>
</dbReference>
<keyword evidence="2 5" id="KW-0689">Ribosomal protein</keyword>
<dbReference type="Proteomes" id="UP000076882">
    <property type="component" value="Unassembled WGS sequence"/>
</dbReference>